<dbReference type="FunFam" id="2.30.38.10:FF:000001">
    <property type="entry name" value="Non-ribosomal peptide synthetase PvdI"/>
    <property type="match status" value="3"/>
</dbReference>
<dbReference type="Pfam" id="PF00668">
    <property type="entry name" value="Condensation"/>
    <property type="match status" value="5"/>
</dbReference>
<dbReference type="FunFam" id="1.10.1200.10:FF:000005">
    <property type="entry name" value="Nonribosomal peptide synthetase 1"/>
    <property type="match status" value="3"/>
</dbReference>
<keyword evidence="8" id="KW-1185">Reference proteome</keyword>
<sequence>MAKPAVEDIVALLPAQQGILFHSLYDEADRSQYTQQVAVDMDGRLDAERLRRAAQRLVDRHAALRTSFHQRRDGETVQAVRETAPVAWAEHVVEGEDFDGECREIVEKDRRVAFDLEQAPLVRFLLFSTPGGDAWRLVLNQHHIVVDGWSTDVLLDDLFTLYQEGPDAPSLSPAARFSDYARWFSAQGREESTRLWREELSGVEGPTHLDLPGGEDGPAASDSGQVRFEVDAKVSVAVESLCAEHRVTVSTFVHAALSVLLARLMGRSQVVFGATSHGRDPRFDGVEGMAGQFVTTMPVRVDLTDATAFGELLGALHRRHLRLLGHEDLGLFAAQEAAGISGELFNVMVTSEQYAGAFRGDAVDGLRITRPEVTNASHYPLVLAYRTGPAFGFDLNFRTDSFDEGTVRLMGERLLRVVEQVCADPGSAVGALEVLVPGEGARLRAWGTGPTTAHTPGTIVDSFRSQAERSPQAVAVESGSERLSYAELDARSDVFAGVLRAAGVGREVCVPVVMGRSVDVLVAFLGVLKAGGAYMPLHSGLPVGRVRELVGGSGSPVVVVDSGFVRDGAWPWGEGEGPQPVVCDHTGLAAPTVTGTDAGGVRPGQLAYVMFTSGTTGAPKGIAVTHQGVVDLATDTCWGVGAASRVLFHAPHAFDASTYEIWAALLSGGRVVVAPAGEVDAEALSRLIPVHGVTHLSLTAGMFRVVAEESVESLAGLVEVTTGGDVVSASGVGRVVEAFPEMVVRTTYGPTEVTLCATQVPWRGGVRPGEVVPLGSGLDNTSVFVVDEGLSLVPAGVVGELYISGAGLARGYVNQPSLTASRFVACPFAAGERMYRTGDLVRWTSRGELVFVGRSDDQVKVRGFRIELGEIEAATTALDGVADAVASVHRSADGDKRLVAYVVPEPGCEVDPERVRGDLGRVVPEYMVPWAVVGLESLPLTVNGKVDRTALPAPEVASGQGRAPRNPREEVLCGLFAQVLGVERVGIDDDFFALGGHSLSATRLMGRVRSVLGVRAGVRALFEAPTVAGLLPRLEGSGGSGELVGLSRVGRRPGVVPLSFAQRRLWFLSRLEGASATYNIPVVTRVRGPVDVGALGAALNDVVGRHEVLRTVFAEVNGEPVQRVLDADTGGRVELGVSECAPEDVGAVVADHAAHLFDLEHDIPVHAHLVRVLPEAGAEQKLAAGAEQKADPGSSQEAAPGPVQEWVLVLVVHHIAGDGASMGPLSRDLGQAYQARCAGQVPRWEELPVQYVDYALWQHELWGSDDEPTDLAREQVGFWRQHLAGAPEELVLPTDRPRPAVSSYQGGQVSVPATEGTLGRVRELARASGATVFMVAQAAVAAVLSRLGAGTDIVVGTVVEGREDPALEDLVGFFVNTVVLRTDLSGDPSFAELLGRVREADLAAFDHAQVPFERVVEALRPSRSLARHPLFQVSVAWEEDGGYSGVELPGVEGVSVQVAEVAAKFDLFFGFGVDAAGGLRVSVVYSRDLFDRASARLLGERLVRVVEQVCADPGVAVRDLHILGPEEKHQILTEFNNAPGIEPRTFPALFEEWVARTPHAPALEGESQRLSYAELDARSNRVARWLVARGVGPEVPVVVSMGRGVGLVVSLLAVMKAGGVYVPVDPDYPSARQRHIVSGTGARLALVDGTAHVPPEGIESVLLQELDLSGYGCGPLSDRDRVSALRLANTAYVIHTSGSTGVPKGVAVTHTGIDRLVKRHSIDLSAGPGSRIMQTASIGFDGSVWEIAMGLLTGGCVVVGRPEDLLDAKGVTGEAGRITHLTVTPSMLAALPDDGLPPGAVVVTASEAVTEHVVQRWARDHRLVNSYGPTETTVCASGTELRPGEPVTIGGPVAGTRLFVLDEGLSLVPAGVVGELYISGAGLARGYVNQPSLTASRFVACPFAAGERMYRTGDLVRWTQRGELVFVGRSDDQVKVRGFRIELGEIEAATTALDGVADAVVSVHQSADGDKRLVAYVVPEPGRAIDSERVRGDLGRVVPEYMVPWAVMALDALPLTVNGKVDRTALPAPEVASGQGRAPRNPREEVLCGLFAQVLGVERVGIDDDFFALGGHSLSATRLMGRVRSVLGVRAGVRVLFEAPTVAGLLPRLEGSGGSGGVVGLSRVGRRPGVVPLSFAQRRLWFLSRLEGASATYNIPVVTRVRGPVDVGALGAALNDVVGRHEVLRTVFAEVNGEPVQRVLEPGAARVGLGVSECAPGRVGAVVADHAAHLFDLEHDIPVHAHLVHVVPGADGSGEEDAVHGSDPVGAFADAASPADTGAGCVADVGEWVLVLVVHHIAGDGASMGPLSRDLGQAYQTRCSGQTPRWEELPVQYVDYALWQHELWGSDDEPTDLAREQVEFWRQHLAGAPEELVLPTDRPRPAVSSYQGGQVSVPATEGTLGRVRELARASGATVFMIAQAAVAAVLSRLGAGTDIVVGTVVEGREDPALEDLVGFFVNTVVLRTDLSGDPSFSELLGRVREADLAAFDHAQVPFERVVEALRPSRSLARHPLFQVSVAWEEDGGYSGVELPGVEGVSVQVAEVAAKFDLFFGFGVDAAGGLRVSVVYSRDLFDQASARLLGERLVRVVEQVCADPDVAVRDLHILGTDEHDRLHAWGTGPTTAHTPGTIVDSFRSQAEHSSQAVAVESGSERLSYAELDARSDVFAGVLRAAGVGREVCVPVVMGRSVDVLVAFLGVLKAGGAYMPLHSGLPVGRVRELVGGSGSPVVVVDSGFVRDGAWPWGEGEGPQLVVCDHTAPVPEVSEADSGLGDRGHAFPDQLAYVMFTSGTTGAPKGIAVTHQGVVDLATDTCWGVGAASRVLFHAPHAFDASTYEIWAALLSGGRVVVAPAGEVDAEALSRLIPVHGVTHLSLTAGMFRVVAEESVESLAGLVEVTTGGDVVSASGVGRVVEAFPEMVVRTTYGPTEVTLCATQVPWRGGVRPGEVVPLGSGLDNTSVFVVDEGLSLVPAGVVGELYISGAGLARGYVNQPSLTASRFVACPFAAGERMYRTGDLVRWTSRGELVFVGRSDDQVKVRGFRIELGEIEAATTALDGVADAVASVHRSADGDKRLVAYVVPEPGCEVDPERVRGDLGRVVPEYMVPWAVVGLESLPLTVNGKVDRTALPAPEVASGQGRAPRNPREEVLCGLFAQVLGVERVGIDDDFFALGGHSLSATRLMGRVRSVLGVRAGVRALFEAPTVAGLLPLLDESGPEQPSLLKKRR</sequence>
<reference evidence="7 8" key="1">
    <citation type="journal article" date="2010" name="Stand. Genomic Sci.">
        <title>Complete genome sequence of Nocardiopsis dassonvillei type strain (IMRU 509).</title>
        <authorList>
            <person name="Sun H."/>
            <person name="Lapidus A."/>
            <person name="Nolan M."/>
            <person name="Lucas S."/>
            <person name="Del Rio T.G."/>
            <person name="Tice H."/>
            <person name="Cheng J.F."/>
            <person name="Tapia R."/>
            <person name="Han C."/>
            <person name="Goodwin L."/>
            <person name="Pitluck S."/>
            <person name="Pagani I."/>
            <person name="Ivanova N."/>
            <person name="Mavromatis K."/>
            <person name="Mikhailova N."/>
            <person name="Pati A."/>
            <person name="Chen A."/>
            <person name="Palaniappan K."/>
            <person name="Land M."/>
            <person name="Hauser L."/>
            <person name="Chang Y.J."/>
            <person name="Jeffries C.D."/>
            <person name="Djao O.D."/>
            <person name="Rohde M."/>
            <person name="Sikorski J."/>
            <person name="Goker M."/>
            <person name="Woyke T."/>
            <person name="Bristow J."/>
            <person name="Eisen J.A."/>
            <person name="Markowitz V."/>
            <person name="Hugenholtz P."/>
            <person name="Kyrpides N.C."/>
            <person name="Klenk H.P."/>
        </authorList>
    </citation>
    <scope>NUCLEOTIDE SEQUENCE [LARGE SCALE GENOMIC DNA]</scope>
    <source>
        <strain evidence="8">ATCC 23218 / DSM 43111 / CIP 107115 / JCM 7437 / KCTC 9190 / NBRC 14626 / NCTC 10488 / NRRL B-5397 / IMRU 509</strain>
    </source>
</reference>
<dbReference type="GO" id="GO:0003824">
    <property type="term" value="F:catalytic activity"/>
    <property type="evidence" value="ECO:0007669"/>
    <property type="project" value="InterPro"/>
</dbReference>
<name>D7B5A7_NOCDD</name>
<dbReference type="eggNOG" id="COG1020">
    <property type="taxonomic scope" value="Bacteria"/>
</dbReference>
<feature type="domain" description="Carrier" evidence="6">
    <location>
        <begin position="2038"/>
        <end position="2113"/>
    </location>
</feature>
<dbReference type="InterPro" id="IPR010071">
    <property type="entry name" value="AA_adenyl_dom"/>
</dbReference>
<dbReference type="Gene3D" id="3.30.559.10">
    <property type="entry name" value="Chloramphenicol acetyltransferase-like domain"/>
    <property type="match status" value="3"/>
</dbReference>
<dbReference type="GO" id="GO:0043041">
    <property type="term" value="P:amino acid activation for nonribosomal peptide biosynthetic process"/>
    <property type="evidence" value="ECO:0007669"/>
    <property type="project" value="TreeGrafter"/>
</dbReference>
<comment type="similarity">
    <text evidence="2">Belongs to the ATP-dependent AMP-binding enzyme family.</text>
</comment>
<dbReference type="PANTHER" id="PTHR45527">
    <property type="entry name" value="NONRIBOSOMAL PEPTIDE SYNTHETASE"/>
    <property type="match status" value="1"/>
</dbReference>
<dbReference type="GO" id="GO:0031177">
    <property type="term" value="F:phosphopantetheine binding"/>
    <property type="evidence" value="ECO:0007669"/>
    <property type="project" value="InterPro"/>
</dbReference>
<accession>D7B5A7</accession>
<keyword evidence="4" id="KW-0597">Phosphoprotein</keyword>
<dbReference type="InterPro" id="IPR025110">
    <property type="entry name" value="AMP-bd_C"/>
</dbReference>
<keyword evidence="3" id="KW-0596">Phosphopantetheine</keyword>
<dbReference type="PROSITE" id="PS50075">
    <property type="entry name" value="CARRIER"/>
    <property type="match status" value="3"/>
</dbReference>
<dbReference type="CDD" id="cd12117">
    <property type="entry name" value="A_NRPS_Srf_like"/>
    <property type="match status" value="2"/>
</dbReference>
<dbReference type="Gene3D" id="1.10.1200.10">
    <property type="entry name" value="ACP-like"/>
    <property type="match status" value="2"/>
</dbReference>
<dbReference type="GeneID" id="91484346"/>
<evidence type="ECO:0000259" key="6">
    <source>
        <dbReference type="PROSITE" id="PS50075"/>
    </source>
</evidence>
<dbReference type="Pfam" id="PF00550">
    <property type="entry name" value="PP-binding"/>
    <property type="match status" value="3"/>
</dbReference>
<gene>
    <name evidence="7" type="ordered locus">Ndas_1746</name>
</gene>
<dbReference type="Pfam" id="PF00501">
    <property type="entry name" value="AMP-binding"/>
    <property type="match status" value="3"/>
</dbReference>
<dbReference type="Gene3D" id="3.40.50.1820">
    <property type="entry name" value="alpha/beta hydrolase"/>
    <property type="match status" value="1"/>
</dbReference>
<evidence type="ECO:0000256" key="1">
    <source>
        <dbReference type="ARBA" id="ARBA00001957"/>
    </source>
</evidence>
<evidence type="ECO:0000313" key="8">
    <source>
        <dbReference type="Proteomes" id="UP000002219"/>
    </source>
</evidence>
<dbReference type="NCBIfam" id="NF003417">
    <property type="entry name" value="PRK04813.1"/>
    <property type="match status" value="3"/>
</dbReference>
<dbReference type="InterPro" id="IPR020845">
    <property type="entry name" value="AMP-binding_CS"/>
</dbReference>
<dbReference type="EMBL" id="CP002040">
    <property type="protein sequence ID" value="ADH67174.1"/>
    <property type="molecule type" value="Genomic_DNA"/>
</dbReference>
<dbReference type="CDD" id="cd19540">
    <property type="entry name" value="LCL_NRPS-like"/>
    <property type="match status" value="2"/>
</dbReference>
<dbReference type="NCBIfam" id="TIGR01733">
    <property type="entry name" value="AA-adenyl-dom"/>
    <property type="match status" value="3"/>
</dbReference>
<dbReference type="GO" id="GO:0008610">
    <property type="term" value="P:lipid biosynthetic process"/>
    <property type="evidence" value="ECO:0007669"/>
    <property type="project" value="UniProtKB-ARBA"/>
</dbReference>
<dbReference type="GO" id="GO:0005829">
    <property type="term" value="C:cytosol"/>
    <property type="evidence" value="ECO:0007669"/>
    <property type="project" value="TreeGrafter"/>
</dbReference>
<dbReference type="GO" id="GO:0044550">
    <property type="term" value="P:secondary metabolite biosynthetic process"/>
    <property type="evidence" value="ECO:0007669"/>
    <property type="project" value="TreeGrafter"/>
</dbReference>
<feature type="domain" description="Carrier" evidence="6">
    <location>
        <begin position="963"/>
        <end position="1038"/>
    </location>
</feature>
<dbReference type="STRING" id="446468.Ndas_1746"/>
<dbReference type="InterPro" id="IPR020806">
    <property type="entry name" value="PKS_PP-bd"/>
</dbReference>
<dbReference type="InterPro" id="IPR045851">
    <property type="entry name" value="AMP-bd_C_sf"/>
</dbReference>
<protein>
    <submittedName>
        <fullName evidence="7">Amino acid adenylation domain protein</fullName>
    </submittedName>
</protein>
<dbReference type="Gene3D" id="3.40.50.980">
    <property type="match status" value="6"/>
</dbReference>
<evidence type="ECO:0000256" key="4">
    <source>
        <dbReference type="ARBA" id="ARBA00022553"/>
    </source>
</evidence>
<dbReference type="Pfam" id="PF13193">
    <property type="entry name" value="AMP-binding_C"/>
    <property type="match status" value="3"/>
</dbReference>
<dbReference type="InterPro" id="IPR000873">
    <property type="entry name" value="AMP-dep_synth/lig_dom"/>
</dbReference>
<dbReference type="KEGG" id="nda:Ndas_1746"/>
<dbReference type="PROSITE" id="PS00455">
    <property type="entry name" value="AMP_BINDING"/>
    <property type="match status" value="3"/>
</dbReference>
<dbReference type="CDD" id="cd05930">
    <property type="entry name" value="A_NRPS"/>
    <property type="match status" value="1"/>
</dbReference>
<evidence type="ECO:0000256" key="2">
    <source>
        <dbReference type="ARBA" id="ARBA00006432"/>
    </source>
</evidence>
<dbReference type="SMART" id="SM00823">
    <property type="entry name" value="PKS_PP"/>
    <property type="match status" value="3"/>
</dbReference>
<comment type="cofactor">
    <cofactor evidence="1">
        <name>pantetheine 4'-phosphate</name>
        <dbReference type="ChEBI" id="CHEBI:47942"/>
    </cofactor>
</comment>
<dbReference type="Gene3D" id="3.30.559.30">
    <property type="entry name" value="Nonribosomal peptide synthetase, condensation domain"/>
    <property type="match status" value="3"/>
</dbReference>
<dbReference type="PANTHER" id="PTHR45527:SF1">
    <property type="entry name" value="FATTY ACID SYNTHASE"/>
    <property type="match status" value="1"/>
</dbReference>
<dbReference type="Gene3D" id="2.30.38.10">
    <property type="entry name" value="Luciferase, Domain 3"/>
    <property type="match status" value="3"/>
</dbReference>
<proteinExistence type="inferred from homology"/>
<dbReference type="InterPro" id="IPR001242">
    <property type="entry name" value="Condensation_dom"/>
</dbReference>
<dbReference type="FunFam" id="3.30.300.30:FF:000010">
    <property type="entry name" value="Enterobactin synthetase component F"/>
    <property type="match status" value="3"/>
</dbReference>
<dbReference type="Proteomes" id="UP000002219">
    <property type="component" value="Chromosome 1"/>
</dbReference>
<dbReference type="HOGENOM" id="CLU_000022_11_1_11"/>
<evidence type="ECO:0000256" key="3">
    <source>
        <dbReference type="ARBA" id="ARBA00022450"/>
    </source>
</evidence>
<dbReference type="InterPro" id="IPR023213">
    <property type="entry name" value="CAT-like_dom_sf"/>
</dbReference>
<dbReference type="SUPFAM" id="SSF52777">
    <property type="entry name" value="CoA-dependent acyltransferases"/>
    <property type="match status" value="6"/>
</dbReference>
<evidence type="ECO:0000313" key="7">
    <source>
        <dbReference type="EMBL" id="ADH67174.1"/>
    </source>
</evidence>
<organism evidence="7 8">
    <name type="scientific">Nocardiopsis dassonvillei (strain ATCC 23218 / DSM 43111 / CIP 107115 / JCM 7437 / KCTC 9190 / NBRC 14626 / NCTC 10488 / NRRL B-5397 / IMRU 509)</name>
    <name type="common">Actinomadura dassonvillei</name>
    <dbReference type="NCBI Taxonomy" id="446468"/>
    <lineage>
        <taxon>Bacteria</taxon>
        <taxon>Bacillati</taxon>
        <taxon>Actinomycetota</taxon>
        <taxon>Actinomycetes</taxon>
        <taxon>Streptosporangiales</taxon>
        <taxon>Nocardiopsidaceae</taxon>
        <taxon>Nocardiopsis</taxon>
    </lineage>
</organism>
<feature type="domain" description="Carrier" evidence="6">
    <location>
        <begin position="3137"/>
        <end position="3212"/>
    </location>
</feature>
<dbReference type="InterPro" id="IPR009081">
    <property type="entry name" value="PP-bd_ACP"/>
</dbReference>
<dbReference type="InterPro" id="IPR036736">
    <property type="entry name" value="ACP-like_sf"/>
</dbReference>
<evidence type="ECO:0000256" key="5">
    <source>
        <dbReference type="SAM" id="MobiDB-lite"/>
    </source>
</evidence>
<dbReference type="OrthoDB" id="3802848at2"/>
<dbReference type="SUPFAM" id="SSF56801">
    <property type="entry name" value="Acetyl-CoA synthetase-like"/>
    <property type="match status" value="3"/>
</dbReference>
<dbReference type="SUPFAM" id="SSF47336">
    <property type="entry name" value="ACP-like"/>
    <property type="match status" value="3"/>
</dbReference>
<feature type="region of interest" description="Disordered" evidence="5">
    <location>
        <begin position="204"/>
        <end position="223"/>
    </location>
</feature>
<dbReference type="InterPro" id="IPR029058">
    <property type="entry name" value="AB_hydrolase_fold"/>
</dbReference>
<dbReference type="Gene3D" id="3.30.300.30">
    <property type="match status" value="3"/>
</dbReference>
<dbReference type="RefSeq" id="WP_013152781.1">
    <property type="nucleotide sequence ID" value="NC_014210.1"/>
</dbReference>